<protein>
    <submittedName>
        <fullName evidence="4">Guanylate cyclase</fullName>
    </submittedName>
</protein>
<dbReference type="Gene3D" id="1.25.40.10">
    <property type="entry name" value="Tetratricopeptide repeat domain"/>
    <property type="match status" value="1"/>
</dbReference>
<dbReference type="SUPFAM" id="SSF48452">
    <property type="entry name" value="TPR-like"/>
    <property type="match status" value="1"/>
</dbReference>
<keyword evidence="2" id="KW-1133">Transmembrane helix</keyword>
<organism evidence="4 5">
    <name type="scientific">Bradyrhizobium rifense</name>
    <dbReference type="NCBI Taxonomy" id="515499"/>
    <lineage>
        <taxon>Bacteria</taxon>
        <taxon>Pseudomonadati</taxon>
        <taxon>Pseudomonadota</taxon>
        <taxon>Alphaproteobacteria</taxon>
        <taxon>Hyphomicrobiales</taxon>
        <taxon>Nitrobacteraceae</taxon>
        <taxon>Bradyrhizobium</taxon>
    </lineage>
</organism>
<dbReference type="Gene3D" id="3.40.50.10070">
    <property type="entry name" value="TolB, N-terminal domain"/>
    <property type="match status" value="1"/>
</dbReference>
<feature type="repeat" description="TPR" evidence="1">
    <location>
        <begin position="472"/>
        <end position="505"/>
    </location>
</feature>
<evidence type="ECO:0000256" key="1">
    <source>
        <dbReference type="PROSITE-ProRule" id="PRU00339"/>
    </source>
</evidence>
<dbReference type="GO" id="GO:0006171">
    <property type="term" value="P:cAMP biosynthetic process"/>
    <property type="evidence" value="ECO:0007669"/>
    <property type="project" value="TreeGrafter"/>
</dbReference>
<dbReference type="InterPro" id="IPR019734">
    <property type="entry name" value="TPR_rpt"/>
</dbReference>
<reference evidence="4 5" key="1">
    <citation type="submission" date="2019-08" db="EMBL/GenBank/DDBJ databases">
        <title>Bradyrhizobium hipponensis sp. nov., a rhizobium isolated from a Lupinus angustifolius root nodule in Tunisia.</title>
        <authorList>
            <person name="Off K."/>
            <person name="Rejili M."/>
            <person name="Mars M."/>
            <person name="Brachmann A."/>
            <person name="Marin M."/>
        </authorList>
    </citation>
    <scope>NUCLEOTIDE SEQUENCE [LARGE SCALE GENOMIC DNA]</scope>
    <source>
        <strain evidence="4 5">CTAW71</strain>
    </source>
</reference>
<dbReference type="EMBL" id="VSSS01000026">
    <property type="protein sequence ID" value="TYL94872.1"/>
    <property type="molecule type" value="Genomic_DNA"/>
</dbReference>
<dbReference type="AlphaFoldDB" id="A0A5D3KH90"/>
<accession>A0A5D3KH90</accession>
<feature type="transmembrane region" description="Helical" evidence="2">
    <location>
        <begin position="207"/>
        <end position="227"/>
    </location>
</feature>
<dbReference type="PROSITE" id="PS50005">
    <property type="entry name" value="TPR"/>
    <property type="match status" value="1"/>
</dbReference>
<dbReference type="InterPro" id="IPR029787">
    <property type="entry name" value="Nucleotide_cyclase"/>
</dbReference>
<feature type="domain" description="Guanylate cyclase" evidence="3">
    <location>
        <begin position="15"/>
        <end position="130"/>
    </location>
</feature>
<keyword evidence="2" id="KW-0472">Membrane</keyword>
<dbReference type="SMART" id="SM00028">
    <property type="entry name" value="TPR"/>
    <property type="match status" value="3"/>
</dbReference>
<dbReference type="PROSITE" id="PS50125">
    <property type="entry name" value="GUANYLATE_CYCLASE_2"/>
    <property type="match status" value="1"/>
</dbReference>
<dbReference type="GO" id="GO:0035556">
    <property type="term" value="P:intracellular signal transduction"/>
    <property type="evidence" value="ECO:0007669"/>
    <property type="project" value="InterPro"/>
</dbReference>
<name>A0A5D3KH90_9BRAD</name>
<gene>
    <name evidence="4" type="ORF">FXB40_17430</name>
</gene>
<evidence type="ECO:0000313" key="5">
    <source>
        <dbReference type="Proteomes" id="UP000324758"/>
    </source>
</evidence>
<dbReference type="Pfam" id="PF00211">
    <property type="entry name" value="Guanylate_cyc"/>
    <property type="match status" value="1"/>
</dbReference>
<dbReference type="PANTHER" id="PTHR43081:SF19">
    <property type="entry name" value="PH-SENSITIVE ADENYLATE CYCLASE RV1264"/>
    <property type="match status" value="1"/>
</dbReference>
<keyword evidence="1" id="KW-0802">TPR repeat</keyword>
<dbReference type="PANTHER" id="PTHR43081">
    <property type="entry name" value="ADENYLATE CYCLASE, TERMINAL-DIFFERENTIATION SPECIFIC-RELATED"/>
    <property type="match status" value="1"/>
</dbReference>
<proteinExistence type="predicted"/>
<dbReference type="CDD" id="cd07302">
    <property type="entry name" value="CHD"/>
    <property type="match status" value="1"/>
</dbReference>
<dbReference type="SUPFAM" id="SSF55073">
    <property type="entry name" value="Nucleotide cyclase"/>
    <property type="match status" value="1"/>
</dbReference>
<dbReference type="InterPro" id="IPR050697">
    <property type="entry name" value="Adenylyl/Guanylyl_Cyclase_3/4"/>
</dbReference>
<evidence type="ECO:0000313" key="4">
    <source>
        <dbReference type="EMBL" id="TYL94872.1"/>
    </source>
</evidence>
<keyword evidence="5" id="KW-1185">Reference proteome</keyword>
<dbReference type="RefSeq" id="WP_148773408.1">
    <property type="nucleotide sequence ID" value="NZ_VSSS01000026.1"/>
</dbReference>
<dbReference type="InterPro" id="IPR011990">
    <property type="entry name" value="TPR-like_helical_dom_sf"/>
</dbReference>
<comment type="caution">
    <text evidence="4">The sequence shown here is derived from an EMBL/GenBank/DDBJ whole genome shotgun (WGS) entry which is preliminary data.</text>
</comment>
<dbReference type="Proteomes" id="UP000324758">
    <property type="component" value="Unassembled WGS sequence"/>
</dbReference>
<keyword evidence="2" id="KW-0812">Transmembrane</keyword>
<sequence length="650" mass="71848">MARSGQDRIERRLAAILAADVAGYSRLTGMDEEGTHVHLQAHLRALVDPKIAEHRGRIVKNTGDGMLAEFSSVVDAVRCALDIQRGMADRNAEVLHDKRIEFRIGINVGDIIFDRGDIFGDGVNVAARLEGLASPGGICISDDAQRQVRGKLDVIFEDKGERQLKNIARPVRVFQVALDEAMRPHKPTRQPRNAPAAERRNRWSTRLTAIGAAVLLIAGAASVALYFRLGRAPDMSEMPDKRVNASDVFSVVVLPFANLSGDASQDYLADVISDELTTGLSRFRNSFVISRSTAFTYKGKPINVRQMGKDLGVRYALEGSVQPSGDRLRVHAQLIETESDAHLWADQFDENRFDLLQMQDAIVTRIALAVGLKLTEERARRAKARAANPNAEDLAWRCSAALIQTIWTPERDSGFRLCEQALDIDPNNVRALSFLTFKFALRASLSGVPDPTDVRRADELASLAVKIDPDYHNAHTAKGDALLLAGRYREAIDSYRRAMILAPSSIQHGLPLAYTYIGEPEKAIAYADKAMQLSPHNPAQEPSLYFAKAIAFSQLQDNEQALLWIERAEASAPELLAAGLVRSVLLAIAGREDEAHAAMQRYLANDKASFRTMSEWHARWAGVPLQSWSPRFLFWGKTFTDGLRKAGLPE</sequence>
<evidence type="ECO:0000259" key="3">
    <source>
        <dbReference type="PROSITE" id="PS50125"/>
    </source>
</evidence>
<evidence type="ECO:0000256" key="2">
    <source>
        <dbReference type="SAM" id="Phobius"/>
    </source>
</evidence>
<dbReference type="OrthoDB" id="9807521at2"/>
<dbReference type="Gene3D" id="3.30.70.1230">
    <property type="entry name" value="Nucleotide cyclase"/>
    <property type="match status" value="1"/>
</dbReference>
<dbReference type="GO" id="GO:0004016">
    <property type="term" value="F:adenylate cyclase activity"/>
    <property type="evidence" value="ECO:0007669"/>
    <property type="project" value="UniProtKB-ARBA"/>
</dbReference>
<dbReference type="InterPro" id="IPR001054">
    <property type="entry name" value="A/G_cyclase"/>
</dbReference>